<dbReference type="PANTHER" id="PTHR10492:SF57">
    <property type="entry name" value="ATP-DEPENDENT DNA HELICASE"/>
    <property type="match status" value="1"/>
</dbReference>
<feature type="region of interest" description="Disordered" evidence="1">
    <location>
        <begin position="109"/>
        <end position="153"/>
    </location>
</feature>
<keyword evidence="4" id="KW-1185">Reference proteome</keyword>
<reference evidence="3" key="2">
    <citation type="submission" date="2023-05" db="EMBL/GenBank/DDBJ databases">
        <authorList>
            <person name="Schelkunov M.I."/>
        </authorList>
    </citation>
    <scope>NUCLEOTIDE SEQUENCE</scope>
    <source>
        <strain evidence="3">Hsosn_3</strain>
        <tissue evidence="3">Leaf</tissue>
    </source>
</reference>
<name>A0AAD8HDS1_9APIA</name>
<dbReference type="InterPro" id="IPR025476">
    <property type="entry name" value="Helitron_helicase-like"/>
</dbReference>
<feature type="domain" description="Helitron helicase-like" evidence="2">
    <location>
        <begin position="292"/>
        <end position="333"/>
    </location>
</feature>
<dbReference type="Pfam" id="PF14214">
    <property type="entry name" value="Helitron_like_N"/>
    <property type="match status" value="1"/>
</dbReference>
<reference evidence="3" key="1">
    <citation type="submission" date="2023-02" db="EMBL/GenBank/DDBJ databases">
        <title>Genome of toxic invasive species Heracleum sosnowskyi carries increased number of genes despite the absence of recent whole-genome duplications.</title>
        <authorList>
            <person name="Schelkunov M."/>
            <person name="Shtratnikova V."/>
            <person name="Makarenko M."/>
            <person name="Klepikova A."/>
            <person name="Omelchenko D."/>
            <person name="Novikova G."/>
            <person name="Obukhova E."/>
            <person name="Bogdanov V."/>
            <person name="Penin A."/>
            <person name="Logacheva M."/>
        </authorList>
    </citation>
    <scope>NUCLEOTIDE SEQUENCE</scope>
    <source>
        <strain evidence="3">Hsosn_3</strain>
        <tissue evidence="3">Leaf</tissue>
    </source>
</reference>
<dbReference type="Proteomes" id="UP001237642">
    <property type="component" value="Unassembled WGS sequence"/>
</dbReference>
<evidence type="ECO:0000313" key="4">
    <source>
        <dbReference type="Proteomes" id="UP001237642"/>
    </source>
</evidence>
<evidence type="ECO:0000313" key="3">
    <source>
        <dbReference type="EMBL" id="KAK1365319.1"/>
    </source>
</evidence>
<dbReference type="EMBL" id="JAUIZM010000009">
    <property type="protein sequence ID" value="KAK1365319.1"/>
    <property type="molecule type" value="Genomic_DNA"/>
</dbReference>
<accession>A0AAD8HDS1</accession>
<dbReference type="PANTHER" id="PTHR10492">
    <property type="match status" value="1"/>
</dbReference>
<gene>
    <name evidence="3" type="ORF">POM88_040880</name>
</gene>
<proteinExistence type="predicted"/>
<evidence type="ECO:0000259" key="2">
    <source>
        <dbReference type="Pfam" id="PF14214"/>
    </source>
</evidence>
<dbReference type="AlphaFoldDB" id="A0AAD8HDS1"/>
<protein>
    <recommendedName>
        <fullName evidence="2">Helitron helicase-like domain-containing protein</fullName>
    </recommendedName>
</protein>
<evidence type="ECO:0000256" key="1">
    <source>
        <dbReference type="SAM" id="MobiDB-lite"/>
    </source>
</evidence>
<feature type="compositionally biased region" description="Polar residues" evidence="1">
    <location>
        <begin position="134"/>
        <end position="153"/>
    </location>
</feature>
<comment type="caution">
    <text evidence="3">The sequence shown here is derived from an EMBL/GenBank/DDBJ whole genome shotgun (WGS) entry which is preliminary data.</text>
</comment>
<sequence>MDSARTDRSFDHLYLKEESKSKTKPLCIKLTTITTSCNDSTVPLLCNVFHYDVGMMKENVDPFEGIDAVSETILNMMDTKKRINLQNILPRLNYDLGIMKENLYPKKKKVQLSKKGTNKENVDPEDQMGAQKLKTPQSAKRYSPRSPLSTLSNDCQATSRILNKKRVLNCKKKNMDSTIPETPNSTLTSMFNSNVKESGLEKNGFSLNCCNSTVQTLDFGMNTEFSESHRTVDEIDFSWVVGFEADEPDMFSEDEDIEDLDCWSHDNLQKAENENKSSRKRGLISQKEFYSYKLQVRLNEDDMKKKSYFGTCLGVMYVVEFQKRGLPHVHMLIWLDSAAKNDLKKNVDKYVSAEIPHPDIDPVGYAAVKAFMIHGPCGSDNPKASCMKQFKCIRHFPKNYSPSTTFDKSGFPLYKRRNNGLTVNIRK</sequence>
<organism evidence="3 4">
    <name type="scientific">Heracleum sosnowskyi</name>
    <dbReference type="NCBI Taxonomy" id="360622"/>
    <lineage>
        <taxon>Eukaryota</taxon>
        <taxon>Viridiplantae</taxon>
        <taxon>Streptophyta</taxon>
        <taxon>Embryophyta</taxon>
        <taxon>Tracheophyta</taxon>
        <taxon>Spermatophyta</taxon>
        <taxon>Magnoliopsida</taxon>
        <taxon>eudicotyledons</taxon>
        <taxon>Gunneridae</taxon>
        <taxon>Pentapetalae</taxon>
        <taxon>asterids</taxon>
        <taxon>campanulids</taxon>
        <taxon>Apiales</taxon>
        <taxon>Apiaceae</taxon>
        <taxon>Apioideae</taxon>
        <taxon>apioid superclade</taxon>
        <taxon>Tordylieae</taxon>
        <taxon>Tordyliinae</taxon>
        <taxon>Heracleum</taxon>
    </lineage>
</organism>